<dbReference type="EMBL" id="SMAI01000001">
    <property type="protein sequence ID" value="TCT07955.1"/>
    <property type="molecule type" value="Genomic_DNA"/>
</dbReference>
<evidence type="ECO:0000259" key="1">
    <source>
        <dbReference type="Pfam" id="PF10135"/>
    </source>
</evidence>
<keyword evidence="3" id="KW-1185">Reference proteome</keyword>
<dbReference type="InterPro" id="IPR019301">
    <property type="entry name" value="Flagellar_prot_FlgJ_N"/>
</dbReference>
<gene>
    <name evidence="2" type="ORF">EDC64_101474</name>
</gene>
<protein>
    <submittedName>
        <fullName evidence="2">Rod binding protein</fullName>
    </submittedName>
</protein>
<accession>A0A4R3M9A0</accession>
<name>A0A4R3M9A0_9HYPH</name>
<proteinExistence type="predicted"/>
<evidence type="ECO:0000313" key="2">
    <source>
        <dbReference type="EMBL" id="TCT07955.1"/>
    </source>
</evidence>
<sequence>MGIQPPSDLILDVINAADPKRAQAIAAQLKQASASSQAPAPAEGFGEELARIPLDPMPRLSASSSLALRNATALSQKGGASAADPYRRFEAMVLSSFVDSLLPAKSEATFGSGTAGNIWRSMLAERIAGEVAKSGGIGIADRIAGAPSTAGARPS</sequence>
<organism evidence="2 3">
    <name type="scientific">Aquabacter spiritensis</name>
    <dbReference type="NCBI Taxonomy" id="933073"/>
    <lineage>
        <taxon>Bacteria</taxon>
        <taxon>Pseudomonadati</taxon>
        <taxon>Pseudomonadota</taxon>
        <taxon>Alphaproteobacteria</taxon>
        <taxon>Hyphomicrobiales</taxon>
        <taxon>Xanthobacteraceae</taxon>
        <taxon>Aquabacter</taxon>
    </lineage>
</organism>
<feature type="domain" description="Flagellar protein FlgJ N-terminal" evidence="1">
    <location>
        <begin position="105"/>
        <end position="143"/>
    </location>
</feature>
<dbReference type="Proteomes" id="UP000294664">
    <property type="component" value="Unassembled WGS sequence"/>
</dbReference>
<reference evidence="2 3" key="1">
    <citation type="submission" date="2019-03" db="EMBL/GenBank/DDBJ databases">
        <title>Genomic Encyclopedia of Type Strains, Phase IV (KMG-IV): sequencing the most valuable type-strain genomes for metagenomic binning, comparative biology and taxonomic classification.</title>
        <authorList>
            <person name="Goeker M."/>
        </authorList>
    </citation>
    <scope>NUCLEOTIDE SEQUENCE [LARGE SCALE GENOMIC DNA]</scope>
    <source>
        <strain evidence="2 3">DSM 9035</strain>
    </source>
</reference>
<evidence type="ECO:0000313" key="3">
    <source>
        <dbReference type="Proteomes" id="UP000294664"/>
    </source>
</evidence>
<dbReference type="RefSeq" id="WP_132029465.1">
    <property type="nucleotide sequence ID" value="NZ_SMAI01000001.1"/>
</dbReference>
<dbReference type="OrthoDB" id="7889190at2"/>
<dbReference type="Pfam" id="PF10135">
    <property type="entry name" value="Rod-binding"/>
    <property type="match status" value="1"/>
</dbReference>
<dbReference type="AlphaFoldDB" id="A0A4R3M9A0"/>
<comment type="caution">
    <text evidence="2">The sequence shown here is derived from an EMBL/GenBank/DDBJ whole genome shotgun (WGS) entry which is preliminary data.</text>
</comment>